<sequence>MTDQTVRRLRLVWCTRVQGVCIAMERMAIVLFSYLLFVTGSQARGSPSRNLLQATYGDNTSNSTIAASSSTTSYFAPHWGGSFQAANYPVNQGQWAPASAPANSSAIFYMDTANELKYTVRLQAALQPGDAIQSVLLVGSYSNDTGDRPVLAYLFGPDASLQAPAAAADGSTPWEVADGLLYPEDILDESPYLFVEIPGRLTGSYSGYNVDPLFVVVNTVQVKEAFIAGLKNGLKPLNVAALKFVDQDTSIFQDASANMSSNSGMSASGGNIGSSMDPADTVSTAAPAAAPGAAAGPAGAAAGPASAVVVGYGTSTFHVDLAASPGVATNATGVVYVNINPQENTLHYRIFLKNLTPYALVQNVTWYAADQGAPRLIMTKKYGLRNGPNNPSGGLGVPADGALFALTTGNIPDENLLGGEATEDTEIFRYKQISRALRYNALLVSVNTVVHPEGLLQGTSVIGPASNEWPAPSV</sequence>
<organism evidence="1 2">
    <name type="scientific">Coccomyxa subellipsoidea</name>
    <dbReference type="NCBI Taxonomy" id="248742"/>
    <lineage>
        <taxon>Eukaryota</taxon>
        <taxon>Viridiplantae</taxon>
        <taxon>Chlorophyta</taxon>
        <taxon>core chlorophytes</taxon>
        <taxon>Trebouxiophyceae</taxon>
        <taxon>Trebouxiophyceae incertae sedis</taxon>
        <taxon>Coccomyxaceae</taxon>
        <taxon>Coccomyxa</taxon>
    </lineage>
</organism>
<reference evidence="1 2" key="1">
    <citation type="journal article" date="2024" name="Nat. Commun.">
        <title>Phylogenomics reveals the evolutionary origins of lichenization in chlorophyte algae.</title>
        <authorList>
            <person name="Puginier C."/>
            <person name="Libourel C."/>
            <person name="Otte J."/>
            <person name="Skaloud P."/>
            <person name="Haon M."/>
            <person name="Grisel S."/>
            <person name="Petersen M."/>
            <person name="Berrin J.G."/>
            <person name="Delaux P.M."/>
            <person name="Dal Grande F."/>
            <person name="Keller J."/>
        </authorList>
    </citation>
    <scope>NUCLEOTIDE SEQUENCE [LARGE SCALE GENOMIC DNA]</scope>
    <source>
        <strain evidence="1 2">SAG 216-7</strain>
    </source>
</reference>
<evidence type="ECO:0000313" key="1">
    <source>
        <dbReference type="EMBL" id="KAK9918434.1"/>
    </source>
</evidence>
<protein>
    <recommendedName>
        <fullName evidence="3">CHRD domain-containing protein</fullName>
    </recommendedName>
</protein>
<gene>
    <name evidence="1" type="ORF">WJX75_004070</name>
</gene>
<name>A0ABR2Z3D8_9CHLO</name>
<evidence type="ECO:0008006" key="3">
    <source>
        <dbReference type="Google" id="ProtNLM"/>
    </source>
</evidence>
<accession>A0ABR2Z3D8</accession>
<proteinExistence type="predicted"/>
<dbReference type="Proteomes" id="UP001491310">
    <property type="component" value="Unassembled WGS sequence"/>
</dbReference>
<evidence type="ECO:0000313" key="2">
    <source>
        <dbReference type="Proteomes" id="UP001491310"/>
    </source>
</evidence>
<keyword evidence="2" id="KW-1185">Reference proteome</keyword>
<comment type="caution">
    <text evidence="1">The sequence shown here is derived from an EMBL/GenBank/DDBJ whole genome shotgun (WGS) entry which is preliminary data.</text>
</comment>
<dbReference type="EMBL" id="JALJOT010000001">
    <property type="protein sequence ID" value="KAK9918434.1"/>
    <property type="molecule type" value="Genomic_DNA"/>
</dbReference>